<dbReference type="PANTHER" id="PTHR32322:SF2">
    <property type="entry name" value="EAMA DOMAIN-CONTAINING PROTEIN"/>
    <property type="match status" value="1"/>
</dbReference>
<feature type="transmembrane region" description="Helical" evidence="6">
    <location>
        <begin position="147"/>
        <end position="168"/>
    </location>
</feature>
<keyword evidence="4 6" id="KW-1133">Transmembrane helix</keyword>
<feature type="transmembrane region" description="Helical" evidence="6">
    <location>
        <begin position="211"/>
        <end position="233"/>
    </location>
</feature>
<name>A0A9X1T4E6_9HYPH</name>
<feature type="domain" description="EamA" evidence="7">
    <location>
        <begin position="12"/>
        <end position="137"/>
    </location>
</feature>
<proteinExistence type="inferred from homology"/>
<keyword evidence="5 6" id="KW-0472">Membrane</keyword>
<feature type="domain" description="EamA" evidence="7">
    <location>
        <begin position="155"/>
        <end position="281"/>
    </location>
</feature>
<gene>
    <name evidence="8" type="ORF">LZD57_07600</name>
</gene>
<dbReference type="InterPro" id="IPR037185">
    <property type="entry name" value="EmrE-like"/>
</dbReference>
<dbReference type="RefSeq" id="WP_233719013.1">
    <property type="nucleotide sequence ID" value="NZ_JAJUWU010000006.1"/>
</dbReference>
<keyword evidence="3 6" id="KW-0812">Transmembrane</keyword>
<comment type="caution">
    <text evidence="8">The sequence shown here is derived from an EMBL/GenBank/DDBJ whole genome shotgun (WGS) entry which is preliminary data.</text>
</comment>
<organism evidence="8 9">
    <name type="scientific">Jiella avicenniae</name>
    <dbReference type="NCBI Taxonomy" id="2907202"/>
    <lineage>
        <taxon>Bacteria</taxon>
        <taxon>Pseudomonadati</taxon>
        <taxon>Pseudomonadota</taxon>
        <taxon>Alphaproteobacteria</taxon>
        <taxon>Hyphomicrobiales</taxon>
        <taxon>Aurantimonadaceae</taxon>
        <taxon>Jiella</taxon>
    </lineage>
</organism>
<dbReference type="InterPro" id="IPR050638">
    <property type="entry name" value="AA-Vitamin_Transporters"/>
</dbReference>
<comment type="similarity">
    <text evidence="2">Belongs to the EamA transporter family.</text>
</comment>
<feature type="transmembrane region" description="Helical" evidence="6">
    <location>
        <begin position="92"/>
        <end position="111"/>
    </location>
</feature>
<reference evidence="8" key="1">
    <citation type="submission" date="2022-01" db="EMBL/GenBank/DDBJ databases">
        <title>Jiella avicenniae sp. nov., a novel endophytic bacterium isolated from bark of Avicennia marina.</title>
        <authorList>
            <person name="Tuo L."/>
        </authorList>
    </citation>
    <scope>NUCLEOTIDE SEQUENCE</scope>
    <source>
        <strain evidence="8">CBK1P-4</strain>
    </source>
</reference>
<dbReference type="EMBL" id="JAJUWU010000006">
    <property type="protein sequence ID" value="MCE7027852.1"/>
    <property type="molecule type" value="Genomic_DNA"/>
</dbReference>
<feature type="transmembrane region" description="Helical" evidence="6">
    <location>
        <begin position="268"/>
        <end position="288"/>
    </location>
</feature>
<evidence type="ECO:0000313" key="9">
    <source>
        <dbReference type="Proteomes" id="UP001139035"/>
    </source>
</evidence>
<evidence type="ECO:0000256" key="4">
    <source>
        <dbReference type="ARBA" id="ARBA00022989"/>
    </source>
</evidence>
<sequence length="298" mass="31475">MQRFLPFFPAVFVLLWSTGFIGARYAMPYAEPFTFLSMRYGLALLLLGGMALAARALWPQPRLAMHAMIAGSLIHGVYLGGVFFAVRHGLNAGVAALIVGLQPIVTALIAAPALGETIRPRHALGLFLGLVGVALVILPKLGAGGDYHFVNVAPACLSALGISIGTIWQKRFATGIDVRTGTFFQYLGALVPTFALAAFTETMVVAWNGEVVFALVWLTVVLSIGAIFLMMILIREGAVSKVASLMYLTPGVTAVMAYLLFGETLTPVQLGGLVLAGVGVAAAMGRVGPGRSRTEARR</sequence>
<evidence type="ECO:0000256" key="5">
    <source>
        <dbReference type="ARBA" id="ARBA00023136"/>
    </source>
</evidence>
<dbReference type="PANTHER" id="PTHR32322">
    <property type="entry name" value="INNER MEMBRANE TRANSPORTER"/>
    <property type="match status" value="1"/>
</dbReference>
<dbReference type="Pfam" id="PF00892">
    <property type="entry name" value="EamA"/>
    <property type="match status" value="2"/>
</dbReference>
<feature type="transmembrane region" description="Helical" evidence="6">
    <location>
        <begin position="65"/>
        <end position="86"/>
    </location>
</feature>
<comment type="subcellular location">
    <subcellularLocation>
        <location evidence="1">Membrane</location>
        <topology evidence="1">Multi-pass membrane protein</topology>
    </subcellularLocation>
</comment>
<accession>A0A9X1T4E6</accession>
<dbReference type="AlphaFoldDB" id="A0A9X1T4E6"/>
<evidence type="ECO:0000256" key="3">
    <source>
        <dbReference type="ARBA" id="ARBA00022692"/>
    </source>
</evidence>
<dbReference type="GO" id="GO:0016020">
    <property type="term" value="C:membrane"/>
    <property type="evidence" value="ECO:0007669"/>
    <property type="project" value="UniProtKB-SubCell"/>
</dbReference>
<evidence type="ECO:0000256" key="2">
    <source>
        <dbReference type="ARBA" id="ARBA00007362"/>
    </source>
</evidence>
<feature type="transmembrane region" description="Helical" evidence="6">
    <location>
        <begin position="123"/>
        <end position="141"/>
    </location>
</feature>
<feature type="transmembrane region" description="Helical" evidence="6">
    <location>
        <begin position="180"/>
        <end position="199"/>
    </location>
</feature>
<dbReference type="SUPFAM" id="SSF103481">
    <property type="entry name" value="Multidrug resistance efflux transporter EmrE"/>
    <property type="match status" value="2"/>
</dbReference>
<evidence type="ECO:0000313" key="8">
    <source>
        <dbReference type="EMBL" id="MCE7027852.1"/>
    </source>
</evidence>
<evidence type="ECO:0000256" key="6">
    <source>
        <dbReference type="SAM" id="Phobius"/>
    </source>
</evidence>
<protein>
    <submittedName>
        <fullName evidence="8">DMT family transporter</fullName>
    </submittedName>
</protein>
<evidence type="ECO:0000256" key="1">
    <source>
        <dbReference type="ARBA" id="ARBA00004141"/>
    </source>
</evidence>
<keyword evidence="9" id="KW-1185">Reference proteome</keyword>
<evidence type="ECO:0000259" key="7">
    <source>
        <dbReference type="Pfam" id="PF00892"/>
    </source>
</evidence>
<dbReference type="InterPro" id="IPR000620">
    <property type="entry name" value="EamA_dom"/>
</dbReference>
<feature type="transmembrane region" description="Helical" evidence="6">
    <location>
        <begin position="38"/>
        <end position="58"/>
    </location>
</feature>
<dbReference type="Proteomes" id="UP001139035">
    <property type="component" value="Unassembled WGS sequence"/>
</dbReference>
<feature type="transmembrane region" description="Helical" evidence="6">
    <location>
        <begin position="245"/>
        <end position="262"/>
    </location>
</feature>